<dbReference type="NCBIfam" id="TIGR00032">
    <property type="entry name" value="argG"/>
    <property type="match status" value="1"/>
</dbReference>
<dbReference type="HAMAP" id="MF_00005">
    <property type="entry name" value="Arg_succ_synth_type1"/>
    <property type="match status" value="1"/>
</dbReference>
<dbReference type="EC" id="6.3.4.5" evidence="3"/>
<sequence length="417" mass="46845">MATEKPRVCLAYSGGLDTSCILRWLIEEGYEVVCFLGNVGQEEDWAAVEEKALKIGAKKMVIEDLRREFVEELCFPAIQCNAIYEGRYLLGTSLARPVIARAQMRVAQREGCQFVSHGATGKGNDQVRFELAFYAIQPSIKIIAPWRDPKFFKRFAGRNDLLDYAAQTGIPVTSTKAKPWSMDANSAHCSYEAGVLEDPNHTPPADMWTMTADPLNAPNEPADITIQFEQGIPTKLVTPEKTYTDSVELFNALNKLGYTHGVGRIDIVENRFIGLKSRGCYDSPAMTILRAAHLDLEGLVLDGQVRSLRDQFVTHNWSILLYNGYYFSPEREFIENSLKFSQKRVNGEVRLRLYKGNPYILGRSSSTEKLYDAEEASMDSLEDFEPTDTTGFIAISSIRLKKYGLQKAEEGENLSRA</sequence>
<evidence type="ECO:0000256" key="7">
    <source>
        <dbReference type="ARBA" id="ARBA00022605"/>
    </source>
</evidence>
<feature type="domain" description="Arginosuccinate synthase-like N-terminal" evidence="12">
    <location>
        <begin position="7"/>
        <end position="171"/>
    </location>
</feature>
<dbReference type="PANTHER" id="PTHR11587">
    <property type="entry name" value="ARGININOSUCCINATE SYNTHASE"/>
    <property type="match status" value="1"/>
</dbReference>
<evidence type="ECO:0000256" key="9">
    <source>
        <dbReference type="ARBA" id="ARBA00022840"/>
    </source>
</evidence>
<comment type="pathway">
    <text evidence="1">Amino-acid biosynthesis; L-arginine biosynthesis; L-arginine from L-ornithine and carbamoyl phosphate: step 2/3.</text>
</comment>
<evidence type="ECO:0000256" key="8">
    <source>
        <dbReference type="ARBA" id="ARBA00022741"/>
    </source>
</evidence>
<evidence type="ECO:0000313" key="14">
    <source>
        <dbReference type="EMBL" id="KAE8334558.1"/>
    </source>
</evidence>
<keyword evidence="9" id="KW-0067">ATP-binding</keyword>
<evidence type="ECO:0000256" key="11">
    <source>
        <dbReference type="ARBA" id="ARBA00060987"/>
    </source>
</evidence>
<evidence type="ECO:0000256" key="3">
    <source>
        <dbReference type="ARBA" id="ARBA00012286"/>
    </source>
</evidence>
<dbReference type="GO" id="GO:0004055">
    <property type="term" value="F:argininosuccinate synthase activity"/>
    <property type="evidence" value="ECO:0007669"/>
    <property type="project" value="UniProtKB-EC"/>
</dbReference>
<evidence type="ECO:0000256" key="5">
    <source>
        <dbReference type="ARBA" id="ARBA00022571"/>
    </source>
</evidence>
<dbReference type="Pfam" id="PF00764">
    <property type="entry name" value="Arginosuc_synth"/>
    <property type="match status" value="1"/>
</dbReference>
<dbReference type="GO" id="GO:0005524">
    <property type="term" value="F:ATP binding"/>
    <property type="evidence" value="ECO:0007669"/>
    <property type="project" value="UniProtKB-KW"/>
</dbReference>
<dbReference type="FunFam" id="3.40.50.620:FF:000019">
    <property type="entry name" value="Argininosuccinate synthase"/>
    <property type="match status" value="1"/>
</dbReference>
<evidence type="ECO:0000259" key="12">
    <source>
        <dbReference type="Pfam" id="PF00764"/>
    </source>
</evidence>
<dbReference type="Gene3D" id="3.40.50.620">
    <property type="entry name" value="HUPs"/>
    <property type="match status" value="1"/>
</dbReference>
<evidence type="ECO:0000313" key="15">
    <source>
        <dbReference type="EMBL" id="PIG85440.1"/>
    </source>
</evidence>
<keyword evidence="8" id="KW-0547">Nucleotide-binding</keyword>
<dbReference type="GO" id="GO:0000053">
    <property type="term" value="P:argininosuccinate metabolic process"/>
    <property type="evidence" value="ECO:0007669"/>
    <property type="project" value="TreeGrafter"/>
</dbReference>
<dbReference type="GO" id="GO:0005737">
    <property type="term" value="C:cytoplasm"/>
    <property type="evidence" value="ECO:0007669"/>
    <property type="project" value="TreeGrafter"/>
</dbReference>
<comment type="subunit">
    <text evidence="2">Homotetramer.</text>
</comment>
<dbReference type="NCBIfam" id="NF001770">
    <property type="entry name" value="PRK00509.1"/>
    <property type="match status" value="1"/>
</dbReference>
<evidence type="ECO:0000256" key="6">
    <source>
        <dbReference type="ARBA" id="ARBA00022598"/>
    </source>
</evidence>
<dbReference type="Gene3D" id="3.90.1260.10">
    <property type="entry name" value="Argininosuccinate synthetase, chain A, domain 2"/>
    <property type="match status" value="1"/>
</dbReference>
<comment type="similarity">
    <text evidence="11">Belongs to the argininosuccinate synthase family. Type 1 subfamily.</text>
</comment>
<dbReference type="GO" id="GO:0000050">
    <property type="term" value="P:urea cycle"/>
    <property type="evidence" value="ECO:0007669"/>
    <property type="project" value="TreeGrafter"/>
</dbReference>
<dbReference type="Pfam" id="PF20979">
    <property type="entry name" value="Arginosuc_syn_C"/>
    <property type="match status" value="1"/>
</dbReference>
<dbReference type="OrthoDB" id="1688907at2759"/>
<dbReference type="GO" id="GO:0006526">
    <property type="term" value="P:L-arginine biosynthetic process"/>
    <property type="evidence" value="ECO:0007669"/>
    <property type="project" value="UniProtKB-UniPathway"/>
</dbReference>
<dbReference type="InterPro" id="IPR001518">
    <property type="entry name" value="Arginosuc_synth"/>
</dbReference>
<dbReference type="InterPro" id="IPR018223">
    <property type="entry name" value="Arginosuc_synth_CS"/>
</dbReference>
<keyword evidence="5" id="KW-0055">Arginine biosynthesis</keyword>
<dbReference type="PANTHER" id="PTHR11587:SF2">
    <property type="entry name" value="ARGININOSUCCINATE SYNTHASE"/>
    <property type="match status" value="1"/>
</dbReference>
<dbReference type="InterPro" id="IPR048268">
    <property type="entry name" value="Arginosuc_syn_C"/>
</dbReference>
<keyword evidence="16" id="KW-1185">Reference proteome</keyword>
<dbReference type="InterPro" id="IPR024074">
    <property type="entry name" value="AS_cat/multimer_dom_body"/>
</dbReference>
<evidence type="ECO:0000256" key="4">
    <source>
        <dbReference type="ARBA" id="ARBA00014810"/>
    </source>
</evidence>
<evidence type="ECO:0000256" key="1">
    <source>
        <dbReference type="ARBA" id="ARBA00004967"/>
    </source>
</evidence>
<evidence type="ECO:0000256" key="2">
    <source>
        <dbReference type="ARBA" id="ARBA00011881"/>
    </source>
</evidence>
<dbReference type="Proteomes" id="UP000231358">
    <property type="component" value="Unassembled WGS sequence"/>
</dbReference>
<dbReference type="PROSITE" id="PS00564">
    <property type="entry name" value="ARGININOSUCCIN_SYN_1"/>
    <property type="match status" value="1"/>
</dbReference>
<name>A0A2G7FXW4_9EURO</name>
<dbReference type="SUPFAM" id="SSF69864">
    <property type="entry name" value="Argininosuccinate synthetase, C-terminal domain"/>
    <property type="match status" value="1"/>
</dbReference>
<dbReference type="CDD" id="cd01999">
    <property type="entry name" value="ASS"/>
    <property type="match status" value="1"/>
</dbReference>
<dbReference type="AlphaFoldDB" id="A0A2G7FXW4"/>
<protein>
    <recommendedName>
        <fullName evidence="4">Argininosuccinate synthase</fullName>
        <ecNumber evidence="3">6.3.4.5</ecNumber>
    </recommendedName>
    <alternativeName>
        <fullName evidence="10">Citrulline--aspartate ligase</fullName>
    </alternativeName>
</protein>
<dbReference type="InterPro" id="IPR014729">
    <property type="entry name" value="Rossmann-like_a/b/a_fold"/>
</dbReference>
<dbReference type="SUPFAM" id="SSF52402">
    <property type="entry name" value="Adenine nucleotide alpha hydrolases-like"/>
    <property type="match status" value="1"/>
</dbReference>
<dbReference type="PROSITE" id="PS00565">
    <property type="entry name" value="ARGININOSUCCIN_SYN_2"/>
    <property type="match status" value="1"/>
</dbReference>
<evidence type="ECO:0000259" key="13">
    <source>
        <dbReference type="Pfam" id="PF20979"/>
    </source>
</evidence>
<feature type="domain" description="Arginosuccinate synthase C-terminal" evidence="13">
    <location>
        <begin position="180"/>
        <end position="403"/>
    </location>
</feature>
<dbReference type="FunFam" id="3.90.1260.10:FF:000003">
    <property type="entry name" value="Argininosuccinate synthase"/>
    <property type="match status" value="1"/>
</dbReference>
<organism evidence="15 16">
    <name type="scientific">Aspergillus arachidicola</name>
    <dbReference type="NCBI Taxonomy" id="656916"/>
    <lineage>
        <taxon>Eukaryota</taxon>
        <taxon>Fungi</taxon>
        <taxon>Dikarya</taxon>
        <taxon>Ascomycota</taxon>
        <taxon>Pezizomycotina</taxon>
        <taxon>Eurotiomycetes</taxon>
        <taxon>Eurotiomycetidae</taxon>
        <taxon>Eurotiales</taxon>
        <taxon>Aspergillaceae</taxon>
        <taxon>Aspergillus</taxon>
        <taxon>Aspergillus subgen. Circumdati</taxon>
    </lineage>
</organism>
<evidence type="ECO:0000313" key="16">
    <source>
        <dbReference type="Proteomes" id="UP000231358"/>
    </source>
</evidence>
<gene>
    <name evidence="15" type="ORF">AARAC_007104</name>
    <name evidence="14" type="ORF">BDV24DRAFT_145640</name>
</gene>
<reference evidence="14" key="2">
    <citation type="submission" date="2019-04" db="EMBL/GenBank/DDBJ databases">
        <title>Friends and foes A comparative genomics study of 23 Aspergillus species from section Flavi.</title>
        <authorList>
            <consortium name="DOE Joint Genome Institute"/>
            <person name="Kjaerbolling I."/>
            <person name="Vesth T."/>
            <person name="Frisvad J.C."/>
            <person name="Nybo J.L."/>
            <person name="Theobald S."/>
            <person name="Kildgaard S."/>
            <person name="Isbrandt T."/>
            <person name="Kuo A."/>
            <person name="Sato A."/>
            <person name="Lyhne E.K."/>
            <person name="Kogle M.E."/>
            <person name="Wiebenga A."/>
            <person name="Kun R.S."/>
            <person name="Lubbers R.J."/>
            <person name="Makela M.R."/>
            <person name="Barry K."/>
            <person name="Chovatia M."/>
            <person name="Clum A."/>
            <person name="Daum C."/>
            <person name="Haridas S."/>
            <person name="He G."/>
            <person name="LaButti K."/>
            <person name="Lipzen A."/>
            <person name="Mondo S."/>
            <person name="Riley R."/>
            <person name="Salamov A."/>
            <person name="Simmons B.A."/>
            <person name="Magnuson J.K."/>
            <person name="Henrissat B."/>
            <person name="Mortensen U.H."/>
            <person name="Larsen T.O."/>
            <person name="Devries R.P."/>
            <person name="Grigoriev I.V."/>
            <person name="Machida M."/>
            <person name="Baker S.E."/>
            <person name="Andersen M.R."/>
        </authorList>
    </citation>
    <scope>NUCLEOTIDE SEQUENCE</scope>
    <source>
        <strain evidence="14">CBS 117612</strain>
    </source>
</reference>
<keyword evidence="6" id="KW-0436">Ligase</keyword>
<reference evidence="15 16" key="1">
    <citation type="submission" date="2017-05" db="EMBL/GenBank/DDBJ databases">
        <title>Genome sequence for an aflatoxigenic pathogen of Argentinian peanut, Aspergillus arachidicola.</title>
        <authorList>
            <person name="Moore G."/>
            <person name="Beltz S.B."/>
            <person name="Mack B.M."/>
        </authorList>
    </citation>
    <scope>NUCLEOTIDE SEQUENCE [LARGE SCALE GENOMIC DNA]</scope>
    <source>
        <strain evidence="15 16">CBS 117610</strain>
    </source>
</reference>
<dbReference type="Proteomes" id="UP000325558">
    <property type="component" value="Unassembled WGS sequence"/>
</dbReference>
<dbReference type="EMBL" id="NEXV01000324">
    <property type="protein sequence ID" value="PIG85440.1"/>
    <property type="molecule type" value="Genomic_DNA"/>
</dbReference>
<dbReference type="InterPro" id="IPR048267">
    <property type="entry name" value="Arginosuc_syn_N"/>
</dbReference>
<keyword evidence="7" id="KW-0028">Amino-acid biosynthesis</keyword>
<dbReference type="InterPro" id="IPR023434">
    <property type="entry name" value="Arginosuc_synth_type_1_subfam"/>
</dbReference>
<proteinExistence type="inferred from homology"/>
<accession>A0A2G7FXW4</accession>
<dbReference type="STRING" id="656916.A0A2G7FXW4"/>
<dbReference type="EMBL" id="ML737261">
    <property type="protein sequence ID" value="KAE8334558.1"/>
    <property type="molecule type" value="Genomic_DNA"/>
</dbReference>
<dbReference type="UniPathway" id="UPA00068">
    <property type="reaction ID" value="UER00113"/>
</dbReference>
<evidence type="ECO:0000256" key="10">
    <source>
        <dbReference type="ARBA" id="ARBA00029916"/>
    </source>
</evidence>